<organism evidence="2 3">
    <name type="scientific">Atopostipes suicloacalis DSM 15692</name>
    <dbReference type="NCBI Taxonomy" id="1121025"/>
    <lineage>
        <taxon>Bacteria</taxon>
        <taxon>Bacillati</taxon>
        <taxon>Bacillota</taxon>
        <taxon>Bacilli</taxon>
        <taxon>Lactobacillales</taxon>
        <taxon>Carnobacteriaceae</taxon>
        <taxon>Atopostipes</taxon>
    </lineage>
</organism>
<keyword evidence="3" id="KW-1185">Reference proteome</keyword>
<feature type="compositionally biased region" description="Basic and acidic residues" evidence="1">
    <location>
        <begin position="67"/>
        <end position="77"/>
    </location>
</feature>
<protein>
    <submittedName>
        <fullName evidence="2">Uncharacterized protein</fullName>
    </submittedName>
</protein>
<dbReference type="Proteomes" id="UP000184128">
    <property type="component" value="Unassembled WGS sequence"/>
</dbReference>
<evidence type="ECO:0000256" key="1">
    <source>
        <dbReference type="SAM" id="MobiDB-lite"/>
    </source>
</evidence>
<dbReference type="AlphaFoldDB" id="A0A1M4XYI4"/>
<accession>A0A1M4XYI4</accession>
<proteinExistence type="predicted"/>
<name>A0A1M4XYI4_9LACT</name>
<reference evidence="2 3" key="1">
    <citation type="submission" date="2016-11" db="EMBL/GenBank/DDBJ databases">
        <authorList>
            <person name="Jaros S."/>
            <person name="Januszkiewicz K."/>
            <person name="Wedrychowicz H."/>
        </authorList>
    </citation>
    <scope>NUCLEOTIDE SEQUENCE [LARGE SCALE GENOMIC DNA]</scope>
    <source>
        <strain evidence="2 3">DSM 15692</strain>
    </source>
</reference>
<evidence type="ECO:0000313" key="2">
    <source>
        <dbReference type="EMBL" id="SHE98373.1"/>
    </source>
</evidence>
<evidence type="ECO:0000313" key="3">
    <source>
        <dbReference type="Proteomes" id="UP000184128"/>
    </source>
</evidence>
<feature type="region of interest" description="Disordered" evidence="1">
    <location>
        <begin position="24"/>
        <end position="77"/>
    </location>
</feature>
<dbReference type="RefSeq" id="WP_084137020.1">
    <property type="nucleotide sequence ID" value="NZ_FQUF01000024.1"/>
</dbReference>
<feature type="compositionally biased region" description="Acidic residues" evidence="1">
    <location>
        <begin position="34"/>
        <end position="66"/>
    </location>
</feature>
<dbReference type="STRING" id="1121025.SAMN02745249_01563"/>
<sequence length="119" mass="13961">MNKFYKLAIVSFLGFQLAGCTSEKEESIKQPVQPDEEFTELNETTTEDLSDEEKVNEEENTIDIDEKESTGTEPSLKETDFLETYSTEEIEYARIWLQFSPNPEIEEIYVEKNFSRYSY</sequence>
<gene>
    <name evidence="2" type="ORF">SAMN02745249_01563</name>
</gene>
<dbReference type="EMBL" id="FQUF01000024">
    <property type="protein sequence ID" value="SHE98373.1"/>
    <property type="molecule type" value="Genomic_DNA"/>
</dbReference>